<dbReference type="SUPFAM" id="SSF56784">
    <property type="entry name" value="HAD-like"/>
    <property type="match status" value="1"/>
</dbReference>
<dbReference type="VEuPathDB" id="FungiDB:PV10_05887"/>
<dbReference type="AlphaFoldDB" id="A0A0D1WQG4"/>
<dbReference type="NCBIfam" id="TIGR01460">
    <property type="entry name" value="HAD-SF-IIA"/>
    <property type="match status" value="1"/>
</dbReference>
<name>A0A0D1WQG4_EXOME</name>
<dbReference type="PANTHER" id="PTHR14269">
    <property type="entry name" value="CDP-DIACYLGLYCEROL--GLYCEROL-3-PHOSPHATE 3-PHOSPHATIDYLTRANSFERASE-RELATED"/>
    <property type="match status" value="1"/>
</dbReference>
<reference evidence="1 2" key="1">
    <citation type="submission" date="2015-01" db="EMBL/GenBank/DDBJ databases">
        <title>The Genome Sequence of Exophiala mesophila CBS40295.</title>
        <authorList>
            <consortium name="The Broad Institute Genomics Platform"/>
            <person name="Cuomo C."/>
            <person name="de Hoog S."/>
            <person name="Gorbushina A."/>
            <person name="Stielow B."/>
            <person name="Teixiera M."/>
            <person name="Abouelleil A."/>
            <person name="Chapman S.B."/>
            <person name="Priest M."/>
            <person name="Young S.K."/>
            <person name="Wortman J."/>
            <person name="Nusbaum C."/>
            <person name="Birren B."/>
        </authorList>
    </citation>
    <scope>NUCLEOTIDE SEQUENCE [LARGE SCALE GENOMIC DNA]</scope>
    <source>
        <strain evidence="1 2">CBS 40295</strain>
    </source>
</reference>
<dbReference type="HOGENOM" id="CLU_030880_1_0_1"/>
<dbReference type="InterPro" id="IPR006357">
    <property type="entry name" value="HAD-SF_hydro_IIA"/>
</dbReference>
<dbReference type="OMA" id="HDKRMLV"/>
<dbReference type="InterPro" id="IPR036412">
    <property type="entry name" value="HAD-like_sf"/>
</dbReference>
<dbReference type="GO" id="GO:0046474">
    <property type="term" value="P:glycerophospholipid biosynthetic process"/>
    <property type="evidence" value="ECO:0007669"/>
    <property type="project" value="TreeGrafter"/>
</dbReference>
<dbReference type="FunFam" id="3.40.50.1000:FF:000069">
    <property type="entry name" value="HAD-superfamily subfamily IIA hydrolase"/>
    <property type="match status" value="1"/>
</dbReference>
<sequence length="409" mass="46132">MRLYNACVSARQTRQRILQPSWPRLPSQQSRPFHRDHKQVTPDFAFAFDIDGVLVRSANPIPHAASTLQFLQRNSIPFILLTNGGGKHESERVRDLTDRLSVPLDTSMFVQSHTPFAELVHGQDSLRHKCILVLGGDGGRCRDVAEMYGFTNVVIPGDIYAAHPEIWPFSRPFKDVYSTFARPLPKPINPESPEDSLKFDAVFVYNDPRDWGLDIQVLIDVLLSRQGIMGTYSSKNGDASLPNFGYLQDGQPPLYFSNPDLLWAAKYHLSRFGQGGFREALEGVWRAVTAHSGGNPELYKTVIGKPYKETYSFAEKRLLNHRATLVDSQAAPRLRKVYMVGDNPESDIRGANTYESPHGIEWVSLLTRTGVFKDRPGHKPTYEPKAIVDDVRAAVQYALKDSNWHNTLE</sequence>
<evidence type="ECO:0000313" key="2">
    <source>
        <dbReference type="Proteomes" id="UP000054302"/>
    </source>
</evidence>
<organism evidence="1 2">
    <name type="scientific">Exophiala mesophila</name>
    <name type="common">Black yeast-like fungus</name>
    <dbReference type="NCBI Taxonomy" id="212818"/>
    <lineage>
        <taxon>Eukaryota</taxon>
        <taxon>Fungi</taxon>
        <taxon>Dikarya</taxon>
        <taxon>Ascomycota</taxon>
        <taxon>Pezizomycotina</taxon>
        <taxon>Eurotiomycetes</taxon>
        <taxon>Chaetothyriomycetidae</taxon>
        <taxon>Chaetothyriales</taxon>
        <taxon>Herpotrichiellaceae</taxon>
        <taxon>Exophiala</taxon>
    </lineage>
</organism>
<dbReference type="Proteomes" id="UP000054302">
    <property type="component" value="Unassembled WGS sequence"/>
</dbReference>
<protein>
    <submittedName>
        <fullName evidence="1">TIGR01456 family HAD hydrolase</fullName>
    </submittedName>
</protein>
<dbReference type="PANTHER" id="PTHR14269:SF57">
    <property type="entry name" value="SUPERFAMILY HYDROLASE, PUTATIVE (AFU_ORTHOLOGUE AFUA_2G02580)-RELATED"/>
    <property type="match status" value="1"/>
</dbReference>
<gene>
    <name evidence="1" type="ORF">PV10_05887</name>
</gene>
<dbReference type="OrthoDB" id="10251048at2759"/>
<dbReference type="NCBIfam" id="TIGR01456">
    <property type="entry name" value="CECR5"/>
    <property type="match status" value="1"/>
</dbReference>
<dbReference type="InterPro" id="IPR023214">
    <property type="entry name" value="HAD_sf"/>
</dbReference>
<dbReference type="STRING" id="212818.A0A0D1WQG4"/>
<dbReference type="InterPro" id="IPR006353">
    <property type="entry name" value="HAD-SF_hydro_IIA_CECR5"/>
</dbReference>
<dbReference type="GO" id="GO:0016787">
    <property type="term" value="F:hydrolase activity"/>
    <property type="evidence" value="ECO:0007669"/>
    <property type="project" value="UniProtKB-KW"/>
</dbReference>
<dbReference type="Pfam" id="PF13242">
    <property type="entry name" value="Hydrolase_like"/>
    <property type="match status" value="1"/>
</dbReference>
<dbReference type="EMBL" id="KN847523">
    <property type="protein sequence ID" value="KIV91340.1"/>
    <property type="molecule type" value="Genomic_DNA"/>
</dbReference>
<keyword evidence="2" id="KW-1185">Reference proteome</keyword>
<keyword evidence="1" id="KW-0378">Hydrolase</keyword>
<dbReference type="GO" id="GO:0005739">
    <property type="term" value="C:mitochondrion"/>
    <property type="evidence" value="ECO:0007669"/>
    <property type="project" value="TreeGrafter"/>
</dbReference>
<accession>A0A0D1WQG4</accession>
<dbReference type="InterPro" id="IPR050324">
    <property type="entry name" value="CDP-alcohol_PTase-I"/>
</dbReference>
<dbReference type="Gene3D" id="3.40.50.1000">
    <property type="entry name" value="HAD superfamily/HAD-like"/>
    <property type="match status" value="2"/>
</dbReference>
<dbReference type="Pfam" id="PF13344">
    <property type="entry name" value="Hydrolase_6"/>
    <property type="match status" value="1"/>
</dbReference>
<dbReference type="GeneID" id="27323732"/>
<proteinExistence type="predicted"/>
<evidence type="ECO:0000313" key="1">
    <source>
        <dbReference type="EMBL" id="KIV91340.1"/>
    </source>
</evidence>
<dbReference type="RefSeq" id="XP_016222914.1">
    <property type="nucleotide sequence ID" value="XM_016370621.1"/>
</dbReference>